<dbReference type="PANTHER" id="PTHR36839:SF1">
    <property type="entry name" value="METALLO-BETA-LACTAMASE FAMILY PROTEIN (AFU_ORTHOLOGUE AFUA_5G12770)"/>
    <property type="match status" value="1"/>
</dbReference>
<comment type="caution">
    <text evidence="2">The sequence shown here is derived from an EMBL/GenBank/DDBJ whole genome shotgun (WGS) entry which is preliminary data.</text>
</comment>
<organism evidence="2 3">
    <name type="scientific">Planococcus koreensis</name>
    <dbReference type="NCBI Taxonomy" id="112331"/>
    <lineage>
        <taxon>Bacteria</taxon>
        <taxon>Bacillati</taxon>
        <taxon>Bacillota</taxon>
        <taxon>Bacilli</taxon>
        <taxon>Bacillales</taxon>
        <taxon>Caryophanaceae</taxon>
        <taxon>Planococcus</taxon>
    </lineage>
</organism>
<dbReference type="RefSeq" id="WP_135503678.1">
    <property type="nucleotide sequence ID" value="NZ_JACHHE010000001.1"/>
</dbReference>
<reference evidence="2 3" key="1">
    <citation type="submission" date="2020-08" db="EMBL/GenBank/DDBJ databases">
        <title>Genomic Encyclopedia of Type Strains, Phase IV (KMG-IV): sequencing the most valuable type-strain genomes for metagenomic binning, comparative biology and taxonomic classification.</title>
        <authorList>
            <person name="Goeker M."/>
        </authorList>
    </citation>
    <scope>NUCLEOTIDE SEQUENCE [LARGE SCALE GENOMIC DNA]</scope>
    <source>
        <strain evidence="2 3">DSM 15895</strain>
    </source>
</reference>
<keyword evidence="3" id="KW-1185">Reference proteome</keyword>
<dbReference type="Proteomes" id="UP000525923">
    <property type="component" value="Unassembled WGS sequence"/>
</dbReference>
<feature type="domain" description="Metallo-beta-lactamase" evidence="1">
    <location>
        <begin position="75"/>
        <end position="251"/>
    </location>
</feature>
<protein>
    <recommendedName>
        <fullName evidence="1">Metallo-beta-lactamase domain-containing protein</fullName>
    </recommendedName>
</protein>
<name>A0A7W8CQS0_9BACL</name>
<dbReference type="OrthoDB" id="2373347at2"/>
<sequence length="274" mass="30881">MNNYICATCGVQYAASQLAPLHCRICNEDRQYVNPAGQKWLTLEDMLEQGNYVNVIHPQETGLHSIHTTPDFAIGQTAYLVEGKASNVLWDCVTYLDPATIGEIKDFGGINAIALSHPHYYSTQVEWAEAFDAKIYIHEDDKQWITRPSEQIEFWTGESVVLDSDITLHRIGGHFKGAAVLEWHGGNHRQGVLLTGDIVRVAADRDWLTFMYSYPNFIPLPASTVSRMANQLQEMKFDRIYDAFHRIIEAGAAEKAQKSAKRYVAALNGELFET</sequence>
<dbReference type="AlphaFoldDB" id="A0A7W8CQS0"/>
<dbReference type="InterPro" id="IPR001279">
    <property type="entry name" value="Metallo-B-lactamas"/>
</dbReference>
<dbReference type="PANTHER" id="PTHR36839">
    <property type="entry name" value="METALLO-BETA-LACTAMASE FAMILY PROTEIN (AFU_ORTHOLOGUE AFUA_5G12770)"/>
    <property type="match status" value="1"/>
</dbReference>
<gene>
    <name evidence="2" type="ORF">HNQ44_000240</name>
</gene>
<evidence type="ECO:0000313" key="2">
    <source>
        <dbReference type="EMBL" id="MBB5178818.1"/>
    </source>
</evidence>
<evidence type="ECO:0000259" key="1">
    <source>
        <dbReference type="SMART" id="SM00849"/>
    </source>
</evidence>
<dbReference type="InterPro" id="IPR036866">
    <property type="entry name" value="RibonucZ/Hydroxyglut_hydro"/>
</dbReference>
<accession>A0A7W8CQS0</accession>
<dbReference type="SUPFAM" id="SSF56281">
    <property type="entry name" value="Metallo-hydrolase/oxidoreductase"/>
    <property type="match status" value="1"/>
</dbReference>
<proteinExistence type="predicted"/>
<evidence type="ECO:0000313" key="3">
    <source>
        <dbReference type="Proteomes" id="UP000525923"/>
    </source>
</evidence>
<dbReference type="Gene3D" id="3.60.15.10">
    <property type="entry name" value="Ribonuclease Z/Hydroxyacylglutathione hydrolase-like"/>
    <property type="match status" value="1"/>
</dbReference>
<dbReference type="EMBL" id="JACHHE010000001">
    <property type="protein sequence ID" value="MBB5178818.1"/>
    <property type="molecule type" value="Genomic_DNA"/>
</dbReference>
<dbReference type="SMART" id="SM00849">
    <property type="entry name" value="Lactamase_B"/>
    <property type="match status" value="1"/>
</dbReference>